<keyword evidence="2" id="KW-0472">Membrane</keyword>
<keyword evidence="4" id="KW-1185">Reference proteome</keyword>
<dbReference type="Proteomes" id="UP000292282">
    <property type="component" value="Unassembled WGS sequence"/>
</dbReference>
<dbReference type="AlphaFoldDB" id="A0A4Q9M590"/>
<feature type="compositionally biased region" description="Low complexity" evidence="1">
    <location>
        <begin position="113"/>
        <end position="125"/>
    </location>
</feature>
<proteinExistence type="predicted"/>
<evidence type="ECO:0000313" key="4">
    <source>
        <dbReference type="Proteomes" id="UP000292282"/>
    </source>
</evidence>
<accession>A0A4Q9M590</accession>
<feature type="transmembrane region" description="Helical" evidence="2">
    <location>
        <begin position="239"/>
        <end position="263"/>
    </location>
</feature>
<keyword evidence="2" id="KW-0812">Transmembrane</keyword>
<evidence type="ECO:0000256" key="1">
    <source>
        <dbReference type="SAM" id="MobiDB-lite"/>
    </source>
</evidence>
<protein>
    <submittedName>
        <fullName evidence="3">Uncharacterized protein</fullName>
    </submittedName>
</protein>
<feature type="compositionally biased region" description="Basic and acidic residues" evidence="1">
    <location>
        <begin position="126"/>
        <end position="168"/>
    </location>
</feature>
<organism evidence="3 4">
    <name type="scientific">Hamiltosporidium tvaerminnensis</name>
    <dbReference type="NCBI Taxonomy" id="1176355"/>
    <lineage>
        <taxon>Eukaryota</taxon>
        <taxon>Fungi</taxon>
        <taxon>Fungi incertae sedis</taxon>
        <taxon>Microsporidia</taxon>
        <taxon>Dubosqiidae</taxon>
        <taxon>Hamiltosporidium</taxon>
    </lineage>
</organism>
<reference evidence="3 4" key="1">
    <citation type="submission" date="2017-12" db="EMBL/GenBank/DDBJ databases">
        <authorList>
            <person name="Pombert J.-F."/>
            <person name="Haag K.L."/>
            <person name="Ebert D."/>
        </authorList>
    </citation>
    <scope>NUCLEOTIDE SEQUENCE [LARGE SCALE GENOMIC DNA]</scope>
    <source>
        <strain evidence="3">IL-G-3</strain>
    </source>
</reference>
<dbReference type="EMBL" id="PITK01000028">
    <property type="protein sequence ID" value="TBU20736.1"/>
    <property type="molecule type" value="Genomic_DNA"/>
</dbReference>
<sequence length="268" mass="30759">MFKVVRLVSRETYEPISLQILEKNLPNQNIEIKIPFHRTVLIQRYIPEAFAFFEKTNIMISLANQALKLKICKLLEKKLTELKLKTYFSIDSNLENYFIYLLTLELDNTPEAPSSLEPVSLLLPEPESKPVREPETLREPETKQEPALKREPETKRETAPKHASERAPEAIANKSFKNVHKKENTPNTKVEQNNNGNNLENLTEMTSGSKLKKQKSNTLESEIESKTSEEKLQKGNNGFITILIVVLVFTSVIGIFAAGYWIYIKQLE</sequence>
<comment type="caution">
    <text evidence="3">The sequence shown here is derived from an EMBL/GenBank/DDBJ whole genome shotgun (WGS) entry which is preliminary data.</text>
</comment>
<name>A0A4Q9M590_9MICR</name>
<gene>
    <name evidence="3" type="ORF">CWI38_0028p0080</name>
</gene>
<dbReference type="STRING" id="1176355.A0A4Q9M590"/>
<evidence type="ECO:0000256" key="2">
    <source>
        <dbReference type="SAM" id="Phobius"/>
    </source>
</evidence>
<feature type="compositionally biased region" description="Low complexity" evidence="1">
    <location>
        <begin position="193"/>
        <end position="202"/>
    </location>
</feature>
<evidence type="ECO:0000313" key="3">
    <source>
        <dbReference type="EMBL" id="TBU20736.1"/>
    </source>
</evidence>
<feature type="region of interest" description="Disordered" evidence="1">
    <location>
        <begin position="113"/>
        <end position="230"/>
    </location>
</feature>
<keyword evidence="2" id="KW-1133">Transmembrane helix</keyword>
<dbReference type="VEuPathDB" id="MicrosporidiaDB:CWI38_0028p0080"/>